<dbReference type="OrthoDB" id="3863715at2759"/>
<feature type="domain" description="CCHC-type" evidence="3">
    <location>
        <begin position="21"/>
        <end position="34"/>
    </location>
</feature>
<evidence type="ECO:0000256" key="1">
    <source>
        <dbReference type="ARBA" id="ARBA00022664"/>
    </source>
</evidence>
<dbReference type="AlphaFoldDB" id="A0A067MWF7"/>
<feature type="region of interest" description="Disordered" evidence="2">
    <location>
        <begin position="1"/>
        <end position="20"/>
    </location>
</feature>
<sequence>GHISRDCPSPRQQNPRFTQSRTCYKCGEDGHIASRRLRLRAVISREELTPAGCP</sequence>
<dbReference type="EMBL" id="KL198028">
    <property type="protein sequence ID" value="KDQ16217.1"/>
    <property type="molecule type" value="Genomic_DNA"/>
</dbReference>
<proteinExistence type="predicted"/>
<protein>
    <recommendedName>
        <fullName evidence="3">CCHC-type domain-containing protein</fullName>
    </recommendedName>
</protein>
<evidence type="ECO:0000313" key="4">
    <source>
        <dbReference type="EMBL" id="KDQ16217.1"/>
    </source>
</evidence>
<accession>A0A067MWF7</accession>
<name>A0A067MWF7_BOTB1</name>
<keyword evidence="5" id="KW-1185">Reference proteome</keyword>
<keyword evidence="1" id="KW-0507">mRNA processing</keyword>
<dbReference type="GO" id="GO:0003676">
    <property type="term" value="F:nucleic acid binding"/>
    <property type="evidence" value="ECO:0007669"/>
    <property type="project" value="InterPro"/>
</dbReference>
<feature type="compositionally biased region" description="Polar residues" evidence="2">
    <location>
        <begin position="10"/>
        <end position="20"/>
    </location>
</feature>
<evidence type="ECO:0000259" key="3">
    <source>
        <dbReference type="Pfam" id="PF00098"/>
    </source>
</evidence>
<dbReference type="Pfam" id="PF00098">
    <property type="entry name" value="zf-CCHC"/>
    <property type="match status" value="1"/>
</dbReference>
<dbReference type="SUPFAM" id="SSF57756">
    <property type="entry name" value="Retrovirus zinc finger-like domains"/>
    <property type="match status" value="1"/>
</dbReference>
<evidence type="ECO:0000313" key="5">
    <source>
        <dbReference type="Proteomes" id="UP000027195"/>
    </source>
</evidence>
<evidence type="ECO:0000256" key="2">
    <source>
        <dbReference type="SAM" id="MobiDB-lite"/>
    </source>
</evidence>
<dbReference type="InterPro" id="IPR001878">
    <property type="entry name" value="Znf_CCHC"/>
</dbReference>
<reference evidence="5" key="1">
    <citation type="journal article" date="2014" name="Proc. Natl. Acad. Sci. U.S.A.">
        <title>Extensive sampling of basidiomycete genomes demonstrates inadequacy of the white-rot/brown-rot paradigm for wood decay fungi.</title>
        <authorList>
            <person name="Riley R."/>
            <person name="Salamov A.A."/>
            <person name="Brown D.W."/>
            <person name="Nagy L.G."/>
            <person name="Floudas D."/>
            <person name="Held B.W."/>
            <person name="Levasseur A."/>
            <person name="Lombard V."/>
            <person name="Morin E."/>
            <person name="Otillar R."/>
            <person name="Lindquist E.A."/>
            <person name="Sun H."/>
            <person name="LaButti K.M."/>
            <person name="Schmutz J."/>
            <person name="Jabbour D."/>
            <person name="Luo H."/>
            <person name="Baker S.E."/>
            <person name="Pisabarro A.G."/>
            <person name="Walton J.D."/>
            <person name="Blanchette R.A."/>
            <person name="Henrissat B."/>
            <person name="Martin F."/>
            <person name="Cullen D."/>
            <person name="Hibbett D.S."/>
            <person name="Grigoriev I.V."/>
        </authorList>
    </citation>
    <scope>NUCLEOTIDE SEQUENCE [LARGE SCALE GENOMIC DNA]</scope>
    <source>
        <strain evidence="5">FD-172 SS1</strain>
    </source>
</reference>
<organism evidence="4 5">
    <name type="scientific">Botryobasidium botryosum (strain FD-172 SS1)</name>
    <dbReference type="NCBI Taxonomy" id="930990"/>
    <lineage>
        <taxon>Eukaryota</taxon>
        <taxon>Fungi</taxon>
        <taxon>Dikarya</taxon>
        <taxon>Basidiomycota</taxon>
        <taxon>Agaricomycotina</taxon>
        <taxon>Agaricomycetes</taxon>
        <taxon>Cantharellales</taxon>
        <taxon>Botryobasidiaceae</taxon>
        <taxon>Botryobasidium</taxon>
    </lineage>
</organism>
<dbReference type="GO" id="GO:0008270">
    <property type="term" value="F:zinc ion binding"/>
    <property type="evidence" value="ECO:0007669"/>
    <property type="project" value="InterPro"/>
</dbReference>
<dbReference type="InterPro" id="IPR036875">
    <property type="entry name" value="Znf_CCHC_sf"/>
</dbReference>
<dbReference type="Proteomes" id="UP000027195">
    <property type="component" value="Unassembled WGS sequence"/>
</dbReference>
<feature type="non-terminal residue" evidence="4">
    <location>
        <position position="1"/>
    </location>
</feature>
<dbReference type="Gene3D" id="4.10.60.10">
    <property type="entry name" value="Zinc finger, CCHC-type"/>
    <property type="match status" value="1"/>
</dbReference>
<gene>
    <name evidence="4" type="ORF">BOTBODRAFT_107431</name>
</gene>
<dbReference type="InParanoid" id="A0A067MWF7"/>
<dbReference type="HOGENOM" id="CLU_3055877_0_0_1"/>
<dbReference type="GO" id="GO:0006397">
    <property type="term" value="P:mRNA processing"/>
    <property type="evidence" value="ECO:0007669"/>
    <property type="project" value="UniProtKB-KW"/>
</dbReference>